<dbReference type="AlphaFoldDB" id="A0A975NCC6"/>
<evidence type="ECO:0000313" key="1">
    <source>
        <dbReference type="EMBL" id="QWG11614.1"/>
    </source>
</evidence>
<evidence type="ECO:0000313" key="2">
    <source>
        <dbReference type="Proteomes" id="UP000680839"/>
    </source>
</evidence>
<reference evidence="1" key="1">
    <citation type="submission" date="2021-06" db="EMBL/GenBank/DDBJ databases">
        <title>Bradyrhizobium sp. S2-20-1 Genome sequencing.</title>
        <authorList>
            <person name="Jin L."/>
        </authorList>
    </citation>
    <scope>NUCLEOTIDE SEQUENCE</scope>
    <source>
        <strain evidence="1">S2-20-1</strain>
    </source>
</reference>
<dbReference type="Proteomes" id="UP000680839">
    <property type="component" value="Chromosome"/>
</dbReference>
<protein>
    <submittedName>
        <fullName evidence="1">Uncharacterized protein</fullName>
    </submittedName>
</protein>
<dbReference type="RefSeq" id="WP_215620484.1">
    <property type="nucleotide sequence ID" value="NZ_CP076134.1"/>
</dbReference>
<gene>
    <name evidence="1" type="ORF">KMZ29_18010</name>
</gene>
<proteinExistence type="predicted"/>
<organism evidence="1 2">
    <name type="scientific">Bradyrhizobium sediminis</name>
    <dbReference type="NCBI Taxonomy" id="2840469"/>
    <lineage>
        <taxon>Bacteria</taxon>
        <taxon>Pseudomonadati</taxon>
        <taxon>Pseudomonadota</taxon>
        <taxon>Alphaproteobacteria</taxon>
        <taxon>Hyphomicrobiales</taxon>
        <taxon>Nitrobacteraceae</taxon>
        <taxon>Bradyrhizobium</taxon>
    </lineage>
</organism>
<sequence length="98" mass="10188">MSGEQFNRFWLDGGNKSTVNEPPDDGHVAIFAAASTRLPGAAIFVQRAVCGTVVPAGAEGIGEMRQVNSFLRSATSRIGRRFKLIVAIAAASLPSAGA</sequence>
<dbReference type="EMBL" id="CP076134">
    <property type="protein sequence ID" value="QWG11614.1"/>
    <property type="molecule type" value="Genomic_DNA"/>
</dbReference>
<accession>A0A975NCC6</accession>
<name>A0A975NCC6_9BRAD</name>